<dbReference type="Proteomes" id="UP001596364">
    <property type="component" value="Unassembled WGS sequence"/>
</dbReference>
<evidence type="ECO:0000313" key="4">
    <source>
        <dbReference type="Proteomes" id="UP001596364"/>
    </source>
</evidence>
<dbReference type="Pfam" id="PF04366">
    <property type="entry name" value="Ysc84"/>
    <property type="match status" value="1"/>
</dbReference>
<comment type="caution">
    <text evidence="3">The sequence shown here is derived from an EMBL/GenBank/DDBJ whole genome shotgun (WGS) entry which is preliminary data.</text>
</comment>
<keyword evidence="1" id="KW-0732">Signal</keyword>
<sequence>MISRLMMLSLLVIGLAGCASPGSSVAEKRAAVQDMRSNVLNELYAQKPSTRAQIQSAPGYAVFSNANVNLILASFGGGYGVVQDNASGQQTYMKMAEVGVGLGAGVKDFRLVFVFHNRDTMQRFVDQGWAFGGQADAAAKAGEQGAAVGGELTVDNMTIYQLTESGLALQATVKGTKYWKDDALN</sequence>
<evidence type="ECO:0000256" key="1">
    <source>
        <dbReference type="SAM" id="SignalP"/>
    </source>
</evidence>
<dbReference type="InterPro" id="IPR007461">
    <property type="entry name" value="Ysc84_actin-binding"/>
</dbReference>
<name>A0ABW1XF62_9ALTE</name>
<feature type="signal peptide" evidence="1">
    <location>
        <begin position="1"/>
        <end position="25"/>
    </location>
</feature>
<reference evidence="4" key="1">
    <citation type="journal article" date="2019" name="Int. J. Syst. Evol. Microbiol.">
        <title>The Global Catalogue of Microorganisms (GCM) 10K type strain sequencing project: providing services to taxonomists for standard genome sequencing and annotation.</title>
        <authorList>
            <consortium name="The Broad Institute Genomics Platform"/>
            <consortium name="The Broad Institute Genome Sequencing Center for Infectious Disease"/>
            <person name="Wu L."/>
            <person name="Ma J."/>
        </authorList>
    </citation>
    <scope>NUCLEOTIDE SEQUENCE [LARGE SCALE GENOMIC DNA]</scope>
    <source>
        <strain evidence="4">CGMCC 1.16031</strain>
    </source>
</reference>
<dbReference type="EMBL" id="JBHSUS010000001">
    <property type="protein sequence ID" value="MFC6438877.1"/>
    <property type="molecule type" value="Genomic_DNA"/>
</dbReference>
<accession>A0ABW1XF62</accession>
<proteinExistence type="predicted"/>
<evidence type="ECO:0000313" key="3">
    <source>
        <dbReference type="EMBL" id="MFC6438877.1"/>
    </source>
</evidence>
<dbReference type="PROSITE" id="PS51257">
    <property type="entry name" value="PROKAR_LIPOPROTEIN"/>
    <property type="match status" value="1"/>
</dbReference>
<organism evidence="3 4">
    <name type="scientific">Pseudobowmanella zhangzhouensis</name>
    <dbReference type="NCBI Taxonomy" id="1537679"/>
    <lineage>
        <taxon>Bacteria</taxon>
        <taxon>Pseudomonadati</taxon>
        <taxon>Pseudomonadota</taxon>
        <taxon>Gammaproteobacteria</taxon>
        <taxon>Alteromonadales</taxon>
        <taxon>Alteromonadaceae</taxon>
    </lineage>
</organism>
<protein>
    <submittedName>
        <fullName evidence="3">YSC84-related protein</fullName>
    </submittedName>
</protein>
<feature type="domain" description="Ysc84 actin-binding" evidence="2">
    <location>
        <begin position="97"/>
        <end position="185"/>
    </location>
</feature>
<gene>
    <name evidence="3" type="ORF">ACFP85_01750</name>
</gene>
<dbReference type="RefSeq" id="WP_131258973.1">
    <property type="nucleotide sequence ID" value="NZ_JBHSUS010000001.1"/>
</dbReference>
<evidence type="ECO:0000259" key="2">
    <source>
        <dbReference type="Pfam" id="PF04366"/>
    </source>
</evidence>
<keyword evidence="4" id="KW-1185">Reference proteome</keyword>
<feature type="chain" id="PRO_5046714422" evidence="1">
    <location>
        <begin position="26"/>
        <end position="185"/>
    </location>
</feature>